<keyword evidence="3" id="KW-0732">Signal</keyword>
<evidence type="ECO:0000259" key="4">
    <source>
        <dbReference type="Pfam" id="PF01103"/>
    </source>
</evidence>
<feature type="chain" id="PRO_5008676396" evidence="3">
    <location>
        <begin position="23"/>
        <end position="388"/>
    </location>
</feature>
<evidence type="ECO:0000313" key="6">
    <source>
        <dbReference type="Proteomes" id="UP000092819"/>
    </source>
</evidence>
<evidence type="ECO:0000313" key="5">
    <source>
        <dbReference type="EMBL" id="SBT11607.1"/>
    </source>
</evidence>
<accession>A0A1C3J982</accession>
<dbReference type="AlphaFoldDB" id="A0A1C3J982"/>
<keyword evidence="2" id="KW-0472">Membrane</keyword>
<name>A0A1C3J982_9VIBR</name>
<dbReference type="Proteomes" id="UP000092819">
    <property type="component" value="Unassembled WGS sequence"/>
</dbReference>
<organism evidence="5 6">
    <name type="scientific">Vibrio celticus</name>
    <dbReference type="NCBI Taxonomy" id="446372"/>
    <lineage>
        <taxon>Bacteria</taxon>
        <taxon>Pseudomonadati</taxon>
        <taxon>Pseudomonadota</taxon>
        <taxon>Gammaproteobacteria</taxon>
        <taxon>Vibrionales</taxon>
        <taxon>Vibrionaceae</taxon>
        <taxon>Vibrio</taxon>
    </lineage>
</organism>
<evidence type="ECO:0000256" key="1">
    <source>
        <dbReference type="ARBA" id="ARBA00004370"/>
    </source>
</evidence>
<dbReference type="Pfam" id="PF01103">
    <property type="entry name" value="Omp85"/>
    <property type="match status" value="1"/>
</dbReference>
<dbReference type="InterPro" id="IPR000184">
    <property type="entry name" value="Bac_surfAg_D15"/>
</dbReference>
<evidence type="ECO:0000256" key="2">
    <source>
        <dbReference type="ARBA" id="ARBA00023136"/>
    </source>
</evidence>
<dbReference type="Gene3D" id="2.40.160.50">
    <property type="entry name" value="membrane protein fhac: a member of the omp85/tpsb transporter family"/>
    <property type="match status" value="1"/>
</dbReference>
<dbReference type="GO" id="GO:0019867">
    <property type="term" value="C:outer membrane"/>
    <property type="evidence" value="ECO:0007669"/>
    <property type="project" value="InterPro"/>
</dbReference>
<gene>
    <name evidence="5" type="ORF">VCE7224_00323</name>
</gene>
<sequence>MNRCGVLALFLSSLLTPFTSMASFYDPIDGQFDMGHHIAENATGFLPIPILITEPAVGYGGGVAGLFLHESEEEKRVRKKATLKAIDGGAQLVPSAMSVVGALGTENETWFVFGGHRRSWMNDSIRYTGGGGFGVANVDLYQKFTLGGKDLELKFGTKTSVAILSQKVQFRIGNTPWMIGVKQLLAQSKVESDNNLVDKLMELTLGTESVTSGLGIEAEFDTRNNLFYPTKGYRFSADYMVFDEAIGSDSNYRNLNIEGEGYIPVSEKWTLGVAGNYQNYEQGDGFVSPTAKPYVELRGVSSFRYQGDEIETLQGQLTYSINHRWKVSGFYGSGVAKQDNGISHDSTVNAGGVGFRYQIARRYGLHLGMDYAQSHEERAIYFNVGSGF</sequence>
<protein>
    <submittedName>
        <fullName evidence="5">Surface antigen</fullName>
    </submittedName>
</protein>
<dbReference type="EMBL" id="FLQZ01000005">
    <property type="protein sequence ID" value="SBT11607.1"/>
    <property type="molecule type" value="Genomic_DNA"/>
</dbReference>
<feature type="signal peptide" evidence="3">
    <location>
        <begin position="1"/>
        <end position="22"/>
    </location>
</feature>
<proteinExistence type="predicted"/>
<comment type="subcellular location">
    <subcellularLocation>
        <location evidence="1">Membrane</location>
    </subcellularLocation>
</comment>
<feature type="domain" description="Bacterial surface antigen (D15)" evidence="4">
    <location>
        <begin position="201"/>
        <end position="279"/>
    </location>
</feature>
<keyword evidence="6" id="KW-1185">Reference proteome</keyword>
<reference evidence="6" key="1">
    <citation type="submission" date="2016-06" db="EMBL/GenBank/DDBJ databases">
        <authorList>
            <person name="Rodrigo-Torres L."/>
            <person name="Arahal D.R."/>
        </authorList>
    </citation>
    <scope>NUCLEOTIDE SEQUENCE [LARGE SCALE GENOMIC DNA]</scope>
    <source>
        <strain evidence="6">CECT 7224</strain>
    </source>
</reference>
<evidence type="ECO:0000256" key="3">
    <source>
        <dbReference type="SAM" id="SignalP"/>
    </source>
</evidence>
<dbReference type="RefSeq" id="WP_065675340.1">
    <property type="nucleotide sequence ID" value="NZ_AP025464.1"/>
</dbReference>